<feature type="signal peptide" evidence="1">
    <location>
        <begin position="1"/>
        <end position="17"/>
    </location>
</feature>
<dbReference type="InterPro" id="IPR002931">
    <property type="entry name" value="Transglutaminase-like"/>
</dbReference>
<accession>A0A1Y4LCS2</accession>
<dbReference type="Pfam" id="PF01841">
    <property type="entry name" value="Transglut_core"/>
    <property type="match status" value="1"/>
</dbReference>
<dbReference type="PANTHER" id="PTHR33490:SF6">
    <property type="entry name" value="SLL1049 PROTEIN"/>
    <property type="match status" value="1"/>
</dbReference>
<feature type="domain" description="Transglutaminase-like" evidence="2">
    <location>
        <begin position="233"/>
        <end position="288"/>
    </location>
</feature>
<evidence type="ECO:0000313" key="3">
    <source>
        <dbReference type="EMBL" id="OUP54504.1"/>
    </source>
</evidence>
<dbReference type="Proteomes" id="UP000195897">
    <property type="component" value="Unassembled WGS sequence"/>
</dbReference>
<keyword evidence="1" id="KW-0732">Signal</keyword>
<feature type="chain" id="PRO_5039406342" evidence="1">
    <location>
        <begin position="18"/>
        <end position="328"/>
    </location>
</feature>
<dbReference type="SUPFAM" id="SSF54001">
    <property type="entry name" value="Cysteine proteinases"/>
    <property type="match status" value="1"/>
</dbReference>
<evidence type="ECO:0000259" key="2">
    <source>
        <dbReference type="SMART" id="SM00460"/>
    </source>
</evidence>
<dbReference type="PROSITE" id="PS51257">
    <property type="entry name" value="PROKAR_LIPOPROTEIN"/>
    <property type="match status" value="1"/>
</dbReference>
<comment type="caution">
    <text evidence="3">The sequence shown here is derived from an EMBL/GenBank/DDBJ whole genome shotgun (WGS) entry which is preliminary data.</text>
</comment>
<dbReference type="AlphaFoldDB" id="A0A1Y4LCS2"/>
<organism evidence="3">
    <name type="scientific">Butyricicoccus pullicaecorum</name>
    <dbReference type="NCBI Taxonomy" id="501571"/>
    <lineage>
        <taxon>Bacteria</taxon>
        <taxon>Bacillati</taxon>
        <taxon>Bacillota</taxon>
        <taxon>Clostridia</taxon>
        <taxon>Eubacteriales</taxon>
        <taxon>Butyricicoccaceae</taxon>
        <taxon>Butyricicoccus</taxon>
    </lineage>
</organism>
<gene>
    <name evidence="3" type="ORF">B5F17_00975</name>
</gene>
<proteinExistence type="predicted"/>
<evidence type="ECO:0000256" key="1">
    <source>
        <dbReference type="SAM" id="SignalP"/>
    </source>
</evidence>
<sequence length="328" mass="35802">MKRMIAALLLAAGTLTACGTAQDDQSTAQSEQVQQAEEGETVDLGGLIDDSVPLSGSPAVSTVLTPVASGSSVKKSGSATVDMSNKTDGYIMVKFGNTDKKLKVRVTGPSGTTYTYNLTGNDTYETFPLSDGNGKYTVEVFKNIQDTKYSKELSTSFEVTLKDEFAPFLRPNQYVNYTEDSQAVALAAELTAGMTDNLEKVKTIYDYVVQNISYDRLLAAKVQSGYLPDIDQVLAKKKGICFDYAALMSAMLRSQEVPTKLVVGYTGSVYHAWINVYSEEEGWIDAAIYFDGQEWKLMDPTFASSNNSSQAIMKYIGNGANYQAKYLY</sequence>
<dbReference type="PANTHER" id="PTHR33490">
    <property type="entry name" value="BLR5614 PROTEIN-RELATED"/>
    <property type="match status" value="1"/>
</dbReference>
<dbReference type="SMART" id="SM00460">
    <property type="entry name" value="TGc"/>
    <property type="match status" value="1"/>
</dbReference>
<dbReference type="InterPro" id="IPR038765">
    <property type="entry name" value="Papain-like_cys_pep_sf"/>
</dbReference>
<dbReference type="Gene3D" id="3.10.620.30">
    <property type="match status" value="1"/>
</dbReference>
<reference evidence="3" key="1">
    <citation type="journal article" date="2018" name="BMC Genomics">
        <title>Whole genome sequencing and function prediction of 133 gut anaerobes isolated from chicken caecum in pure cultures.</title>
        <authorList>
            <person name="Medvecky M."/>
            <person name="Cejkova D."/>
            <person name="Polansky O."/>
            <person name="Karasova D."/>
            <person name="Kubasova T."/>
            <person name="Cizek A."/>
            <person name="Rychlik I."/>
        </authorList>
    </citation>
    <scope>NUCLEOTIDE SEQUENCE</scope>
    <source>
        <strain evidence="3">An180</strain>
    </source>
</reference>
<dbReference type="EMBL" id="NFKK01000001">
    <property type="protein sequence ID" value="OUP54504.1"/>
    <property type="molecule type" value="Genomic_DNA"/>
</dbReference>
<name>A0A1Y4LCS2_9FIRM</name>
<protein>
    <submittedName>
        <fullName evidence="3">Transglutaminase</fullName>
    </submittedName>
</protein>